<comment type="caution">
    <text evidence="2">The sequence shown here is derived from an EMBL/GenBank/DDBJ whole genome shotgun (WGS) entry which is preliminary data.</text>
</comment>
<proteinExistence type="predicted"/>
<protein>
    <recommendedName>
        <fullName evidence="4">AA1-like domain-containing protein</fullName>
    </recommendedName>
</protein>
<organism evidence="2 3">
    <name type="scientific">Diplodia intermedia</name>
    <dbReference type="NCBI Taxonomy" id="856260"/>
    <lineage>
        <taxon>Eukaryota</taxon>
        <taxon>Fungi</taxon>
        <taxon>Dikarya</taxon>
        <taxon>Ascomycota</taxon>
        <taxon>Pezizomycotina</taxon>
        <taxon>Dothideomycetes</taxon>
        <taxon>Dothideomycetes incertae sedis</taxon>
        <taxon>Botryosphaeriales</taxon>
        <taxon>Botryosphaeriaceae</taxon>
        <taxon>Diplodia</taxon>
    </lineage>
</organism>
<evidence type="ECO:0000313" key="3">
    <source>
        <dbReference type="Proteomes" id="UP001521184"/>
    </source>
</evidence>
<name>A0ABR3T7B0_9PEZI</name>
<gene>
    <name evidence="2" type="ORF">SLS58_010337</name>
</gene>
<feature type="chain" id="PRO_5045319824" description="AA1-like domain-containing protein" evidence="1">
    <location>
        <begin position="18"/>
        <end position="153"/>
    </location>
</feature>
<evidence type="ECO:0008006" key="4">
    <source>
        <dbReference type="Google" id="ProtNLM"/>
    </source>
</evidence>
<accession>A0ABR3T7B0</accession>
<feature type="signal peptide" evidence="1">
    <location>
        <begin position="1"/>
        <end position="17"/>
    </location>
</feature>
<dbReference type="EMBL" id="JAKEKT020000118">
    <property type="protein sequence ID" value="KAL1635261.1"/>
    <property type="molecule type" value="Genomic_DNA"/>
</dbReference>
<sequence>MRLSTAIALLCAAAASAATIKPTHRVSVPGWWLWTKSDQTTVVRFTIENDDPKKPKYNCEGEEADLKNNGLVQCFRDENTESSIPITTYWFGLSHETLLSNQDYNLTLYQAIGRKPTYRTFDSVSGIGPLTCYSSARAPGQGCHYAQKITMFL</sequence>
<keyword evidence="1" id="KW-0732">Signal</keyword>
<reference evidence="2 3" key="1">
    <citation type="journal article" date="2023" name="Plant Dis.">
        <title>First Report of Diplodia intermedia Causing Canker and Dieback Diseases on Apple Trees in Canada.</title>
        <authorList>
            <person name="Ellouze W."/>
            <person name="Ilyukhin E."/>
            <person name="Sulman M."/>
            <person name="Ali S."/>
        </authorList>
    </citation>
    <scope>NUCLEOTIDE SEQUENCE [LARGE SCALE GENOMIC DNA]</scope>
    <source>
        <strain evidence="2 3">M45-28</strain>
    </source>
</reference>
<keyword evidence="3" id="KW-1185">Reference proteome</keyword>
<evidence type="ECO:0000256" key="1">
    <source>
        <dbReference type="SAM" id="SignalP"/>
    </source>
</evidence>
<evidence type="ECO:0000313" key="2">
    <source>
        <dbReference type="EMBL" id="KAL1635261.1"/>
    </source>
</evidence>
<dbReference type="Proteomes" id="UP001521184">
    <property type="component" value="Unassembled WGS sequence"/>
</dbReference>